<evidence type="ECO:0000256" key="2">
    <source>
        <dbReference type="SAM" id="Phobius"/>
    </source>
</evidence>
<protein>
    <submittedName>
        <fullName evidence="3">Uncharacterized protein</fullName>
    </submittedName>
</protein>
<feature type="transmembrane region" description="Helical" evidence="2">
    <location>
        <begin position="166"/>
        <end position="186"/>
    </location>
</feature>
<evidence type="ECO:0000313" key="3">
    <source>
        <dbReference type="EMBL" id="KAJ4136586.1"/>
    </source>
</evidence>
<keyword evidence="2" id="KW-1133">Transmembrane helix</keyword>
<feature type="region of interest" description="Disordered" evidence="1">
    <location>
        <begin position="1"/>
        <end position="52"/>
    </location>
</feature>
<organism evidence="3 4">
    <name type="scientific">Fusarium equiseti</name>
    <name type="common">Fusarium scirpi</name>
    <dbReference type="NCBI Taxonomy" id="61235"/>
    <lineage>
        <taxon>Eukaryota</taxon>
        <taxon>Fungi</taxon>
        <taxon>Dikarya</taxon>
        <taxon>Ascomycota</taxon>
        <taxon>Pezizomycotina</taxon>
        <taxon>Sordariomycetes</taxon>
        <taxon>Hypocreomycetidae</taxon>
        <taxon>Hypocreales</taxon>
        <taxon>Nectriaceae</taxon>
        <taxon>Fusarium</taxon>
        <taxon>Fusarium incarnatum-equiseti species complex</taxon>
    </lineage>
</organism>
<comment type="caution">
    <text evidence="3">The sequence shown here is derived from an EMBL/GenBank/DDBJ whole genome shotgun (WGS) entry which is preliminary data.</text>
</comment>
<dbReference type="EMBL" id="JAOQBH010000005">
    <property type="protein sequence ID" value="KAJ4136586.1"/>
    <property type="molecule type" value="Genomic_DNA"/>
</dbReference>
<sequence>MTQSSDLSYLLADFPPRDDSPDGHDERDARTTDLSVDSADAPGPGQEQKVQDAERGFKRKFMPGRLFADCVATLVPIALVAFAIAIMRLDNKEAEQEEYRKWRNAINVIASAFPIAFASIVGRMVFEAARWKLEKGATLGLLEQLIGSRTVGSTFITQIGLGKLNILGLVLLSLWAFSPLGSQAVLRTLGSKLEPVLSTSSALYFSTDAQTRLAQPFPISHSMSAWDSRDFGHLSNMFSALFFTSEERKTDPMDIWGNVKIPNLNIDDNGWHNVMSGPSPDSYSVLLGLPITSVTTGNITFLLEPSYLHLECWNYSIQTNGLSDFSLFNWTEPSDTIDPKTFQRKGPLPKPNGTWHGRSIDELESSWTMAVDRFVDQYWSNVTHMSRRLEASPGESNVTYGHPKLFKNETDLQVEVANLLFEGLFSDDISSPGKQVVAECSVLQRYVESRVHCSRADMSTPQKCSVIAQRLSRKKHATENITMLNWKMIWSRVTKLPKLLQGNTWSGFADIILRYLSDTRANAVPGMGLDVDMNLFNKTTAEQFGRRLGQVINTYLLLGQVYQSAMRVDHGFNFNITAPAERTNLVETYTVHWSWAVLFLVSSLILLASGIVSIVFAQLAIGPEVLGYASTVVYSSKYVELPAEAGKKEAFES</sequence>
<keyword evidence="4" id="KW-1185">Reference proteome</keyword>
<feature type="transmembrane region" description="Helical" evidence="2">
    <location>
        <begin position="66"/>
        <end position="86"/>
    </location>
</feature>
<evidence type="ECO:0000256" key="1">
    <source>
        <dbReference type="SAM" id="MobiDB-lite"/>
    </source>
</evidence>
<feature type="transmembrane region" description="Helical" evidence="2">
    <location>
        <begin position="106"/>
        <end position="126"/>
    </location>
</feature>
<reference evidence="3" key="1">
    <citation type="submission" date="2022-09" db="EMBL/GenBank/DDBJ databases">
        <title>Fusarium specimens isolated from Avocado Roots.</title>
        <authorList>
            <person name="Stajich J."/>
            <person name="Roper C."/>
            <person name="Heimlech-Rivalta G."/>
        </authorList>
    </citation>
    <scope>NUCLEOTIDE SEQUENCE</scope>
    <source>
        <strain evidence="3">CF00095</strain>
    </source>
</reference>
<accession>A0ABQ8RKH7</accession>
<feature type="compositionally biased region" description="Basic and acidic residues" evidence="1">
    <location>
        <begin position="15"/>
        <end position="31"/>
    </location>
</feature>
<evidence type="ECO:0000313" key="4">
    <source>
        <dbReference type="Proteomes" id="UP001152024"/>
    </source>
</evidence>
<gene>
    <name evidence="3" type="ORF">NW768_004203</name>
</gene>
<name>A0ABQ8RKH7_FUSEQ</name>
<dbReference type="Proteomes" id="UP001152024">
    <property type="component" value="Unassembled WGS sequence"/>
</dbReference>
<feature type="transmembrane region" description="Helical" evidence="2">
    <location>
        <begin position="593"/>
        <end position="617"/>
    </location>
</feature>
<keyword evidence="2" id="KW-0812">Transmembrane</keyword>
<proteinExistence type="predicted"/>
<keyword evidence="2" id="KW-0472">Membrane</keyword>